<dbReference type="EMBL" id="JAROCY010000018">
    <property type="protein sequence ID" value="MDF8334917.1"/>
    <property type="molecule type" value="Genomic_DNA"/>
</dbReference>
<keyword evidence="2" id="KW-0560">Oxidoreductase</keyword>
<dbReference type="RefSeq" id="WP_277279688.1">
    <property type="nucleotide sequence ID" value="NZ_JAROCY010000018.1"/>
</dbReference>
<keyword evidence="5" id="KW-1185">Reference proteome</keyword>
<dbReference type="InterPro" id="IPR036396">
    <property type="entry name" value="Cyt_P450_sf"/>
</dbReference>
<comment type="caution">
    <text evidence="4">The sequence shown here is derived from an EMBL/GenBank/DDBJ whole genome shotgun (WGS) entry which is preliminary data.</text>
</comment>
<name>A0ABT6CM31_9SPHN</name>
<gene>
    <name evidence="4" type="ORF">POM99_17045</name>
</gene>
<proteinExistence type="inferred from homology"/>
<dbReference type="InterPro" id="IPR002397">
    <property type="entry name" value="Cyt_P450_B"/>
</dbReference>
<dbReference type="PRINTS" id="PR00359">
    <property type="entry name" value="BP450"/>
</dbReference>
<evidence type="ECO:0000256" key="2">
    <source>
        <dbReference type="RuleBase" id="RU000461"/>
    </source>
</evidence>
<accession>A0ABT6CM31</accession>
<dbReference type="PANTHER" id="PTHR46696:SF6">
    <property type="entry name" value="P450, PUTATIVE (EUROFUNG)-RELATED"/>
    <property type="match status" value="1"/>
</dbReference>
<keyword evidence="2" id="KW-0503">Monooxygenase</keyword>
<evidence type="ECO:0000313" key="4">
    <source>
        <dbReference type="EMBL" id="MDF8334917.1"/>
    </source>
</evidence>
<keyword evidence="2" id="KW-0408">Iron</keyword>
<keyword evidence="2" id="KW-0479">Metal-binding</keyword>
<reference evidence="4 5" key="1">
    <citation type="submission" date="2023-03" db="EMBL/GenBank/DDBJ databases">
        <title>Novosphingobium cyanobacteriorum sp. nov., isolated from a eutrophic reservoir during the Microcystis bloom period.</title>
        <authorList>
            <person name="Kang M."/>
            <person name="Le V."/>
            <person name="Ko S.-R."/>
            <person name="Lee S.-A."/>
            <person name="Ahn C.-Y."/>
        </authorList>
    </citation>
    <scope>NUCLEOTIDE SEQUENCE [LARGE SCALE GENOMIC DNA]</scope>
    <source>
        <strain evidence="4 5">HBC54</strain>
    </source>
</reference>
<keyword evidence="2" id="KW-0349">Heme</keyword>
<feature type="region of interest" description="Disordered" evidence="3">
    <location>
        <begin position="1"/>
        <end position="21"/>
    </location>
</feature>
<dbReference type="PROSITE" id="PS00086">
    <property type="entry name" value="CYTOCHROME_P450"/>
    <property type="match status" value="1"/>
</dbReference>
<evidence type="ECO:0000256" key="1">
    <source>
        <dbReference type="ARBA" id="ARBA00010617"/>
    </source>
</evidence>
<dbReference type="InterPro" id="IPR017972">
    <property type="entry name" value="Cyt_P450_CS"/>
</dbReference>
<dbReference type="SUPFAM" id="SSF48264">
    <property type="entry name" value="Cytochrome P450"/>
    <property type="match status" value="1"/>
</dbReference>
<dbReference type="Gene3D" id="1.10.630.10">
    <property type="entry name" value="Cytochrome P450"/>
    <property type="match status" value="1"/>
</dbReference>
<protein>
    <submittedName>
        <fullName evidence="4">Cytochrome P450</fullName>
    </submittedName>
</protein>
<dbReference type="InterPro" id="IPR001128">
    <property type="entry name" value="Cyt_P450"/>
</dbReference>
<dbReference type="Proteomes" id="UP001222770">
    <property type="component" value="Unassembled WGS sequence"/>
</dbReference>
<evidence type="ECO:0000313" key="5">
    <source>
        <dbReference type="Proteomes" id="UP001222770"/>
    </source>
</evidence>
<sequence length="411" mass="46484">MSPQDQPYQFDPTSPEVMQDPGATYGELARRAPFHALETAQHRFWITSDYAEIRDAVLSDNPDWSFKWGNAAKDTAHDTGIVTDPPFHNAFRNVLLPGLTPAAMQRLKPEVTRIAAALCDSMAELAGGDFQDLFALPLPAKVMCLMLGLPEDEYRTYKLWADEIQELMFHDAERGSHKAIFARIYAHCIEMIEARRSMLREAGIDQPDPSLLGSVVPDDFMSRAVVSTVEGRPLTDMEIVNICVTFLTGGQETTTNLLGNMIWRLLERRELWEQVRADRSLVTIAIEESLRFDPPVLAHFRTSLHPVEMHGHALPDHAKLMFSIAGANRDAARFPDPDRFRLDRKRSEVGRHLSFGHGIHFCMGAPVARLEAQVALNMLLDRFPALRLAGEGERIATWMYWGRKSLPLRWD</sequence>
<dbReference type="Pfam" id="PF00067">
    <property type="entry name" value="p450"/>
    <property type="match status" value="1"/>
</dbReference>
<dbReference type="PANTHER" id="PTHR46696">
    <property type="entry name" value="P450, PUTATIVE (EUROFUNG)-RELATED"/>
    <property type="match status" value="1"/>
</dbReference>
<organism evidence="4 5">
    <name type="scientific">Novosphingobium cyanobacteriorum</name>
    <dbReference type="NCBI Taxonomy" id="3024215"/>
    <lineage>
        <taxon>Bacteria</taxon>
        <taxon>Pseudomonadati</taxon>
        <taxon>Pseudomonadota</taxon>
        <taxon>Alphaproteobacteria</taxon>
        <taxon>Sphingomonadales</taxon>
        <taxon>Sphingomonadaceae</taxon>
        <taxon>Novosphingobium</taxon>
    </lineage>
</organism>
<dbReference type="PRINTS" id="PR00385">
    <property type="entry name" value="P450"/>
</dbReference>
<comment type="similarity">
    <text evidence="1 2">Belongs to the cytochrome P450 family.</text>
</comment>
<evidence type="ECO:0000256" key="3">
    <source>
        <dbReference type="SAM" id="MobiDB-lite"/>
    </source>
</evidence>